<feature type="region of interest" description="Disordered" evidence="1">
    <location>
        <begin position="25"/>
        <end position="49"/>
    </location>
</feature>
<keyword evidence="3" id="KW-1185">Reference proteome</keyword>
<protein>
    <submittedName>
        <fullName evidence="2">Uncharacterized protein</fullName>
    </submittedName>
</protein>
<dbReference type="Proteomes" id="UP001454036">
    <property type="component" value="Unassembled WGS sequence"/>
</dbReference>
<evidence type="ECO:0000256" key="1">
    <source>
        <dbReference type="SAM" id="MobiDB-lite"/>
    </source>
</evidence>
<feature type="compositionally biased region" description="Low complexity" evidence="1">
    <location>
        <begin position="34"/>
        <end position="44"/>
    </location>
</feature>
<reference evidence="2 3" key="1">
    <citation type="submission" date="2024-01" db="EMBL/GenBank/DDBJ databases">
        <title>The complete chloroplast genome sequence of Lithospermum erythrorhizon: insights into the phylogenetic relationship among Boraginaceae species and the maternal lineages of purple gromwells.</title>
        <authorList>
            <person name="Okada T."/>
            <person name="Watanabe K."/>
        </authorList>
    </citation>
    <scope>NUCLEOTIDE SEQUENCE [LARGE SCALE GENOMIC DNA]</scope>
</reference>
<evidence type="ECO:0000313" key="2">
    <source>
        <dbReference type="EMBL" id="GAA0174612.1"/>
    </source>
</evidence>
<organism evidence="2 3">
    <name type="scientific">Lithospermum erythrorhizon</name>
    <name type="common">Purple gromwell</name>
    <name type="synonym">Lithospermum officinale var. erythrorhizon</name>
    <dbReference type="NCBI Taxonomy" id="34254"/>
    <lineage>
        <taxon>Eukaryota</taxon>
        <taxon>Viridiplantae</taxon>
        <taxon>Streptophyta</taxon>
        <taxon>Embryophyta</taxon>
        <taxon>Tracheophyta</taxon>
        <taxon>Spermatophyta</taxon>
        <taxon>Magnoliopsida</taxon>
        <taxon>eudicotyledons</taxon>
        <taxon>Gunneridae</taxon>
        <taxon>Pentapetalae</taxon>
        <taxon>asterids</taxon>
        <taxon>lamiids</taxon>
        <taxon>Boraginales</taxon>
        <taxon>Boraginaceae</taxon>
        <taxon>Boraginoideae</taxon>
        <taxon>Lithospermeae</taxon>
        <taxon>Lithospermum</taxon>
    </lineage>
</organism>
<dbReference type="AlphaFoldDB" id="A0AAV3RJY6"/>
<sequence length="74" mass="8293">MQEDLMHKDAFCLAYFDEPYPQIASHSIDPDDASSSNISLTSTSQKGKAHELSLFPLKRQISEIAINTENLPKK</sequence>
<accession>A0AAV3RJY6</accession>
<evidence type="ECO:0000313" key="3">
    <source>
        <dbReference type="Proteomes" id="UP001454036"/>
    </source>
</evidence>
<name>A0AAV3RJY6_LITER</name>
<comment type="caution">
    <text evidence="2">The sequence shown here is derived from an EMBL/GenBank/DDBJ whole genome shotgun (WGS) entry which is preliminary data.</text>
</comment>
<proteinExistence type="predicted"/>
<gene>
    <name evidence="2" type="ORF">LIER_27968</name>
</gene>
<dbReference type="EMBL" id="BAABME010009148">
    <property type="protein sequence ID" value="GAA0174612.1"/>
    <property type="molecule type" value="Genomic_DNA"/>
</dbReference>